<accession>A0A0F9KZG3</accession>
<evidence type="ECO:0000313" key="1">
    <source>
        <dbReference type="EMBL" id="KKM87063.1"/>
    </source>
</evidence>
<protein>
    <submittedName>
        <fullName evidence="1">Uncharacterized protein</fullName>
    </submittedName>
</protein>
<dbReference type="EMBL" id="LAZR01007157">
    <property type="protein sequence ID" value="KKM87063.1"/>
    <property type="molecule type" value="Genomic_DNA"/>
</dbReference>
<sequence length="104" mass="12042">MKRMSTRFNKGTVQWGFNLPNEEIPTEGRLFSRDEVVNLIREDVAIGGYELGDIEWLDDMVMTFTTLRDPKGNWEVIAFQIPPNGIWLKMQGPSHNFLEVQQCP</sequence>
<name>A0A0F9KZG3_9ZZZZ</name>
<gene>
    <name evidence="1" type="ORF">LCGC14_1272660</name>
</gene>
<reference evidence="1" key="1">
    <citation type="journal article" date="2015" name="Nature">
        <title>Complex archaea that bridge the gap between prokaryotes and eukaryotes.</title>
        <authorList>
            <person name="Spang A."/>
            <person name="Saw J.H."/>
            <person name="Jorgensen S.L."/>
            <person name="Zaremba-Niedzwiedzka K."/>
            <person name="Martijn J."/>
            <person name="Lind A.E."/>
            <person name="van Eijk R."/>
            <person name="Schleper C."/>
            <person name="Guy L."/>
            <person name="Ettema T.J."/>
        </authorList>
    </citation>
    <scope>NUCLEOTIDE SEQUENCE</scope>
</reference>
<dbReference type="AlphaFoldDB" id="A0A0F9KZG3"/>
<organism evidence="1">
    <name type="scientific">marine sediment metagenome</name>
    <dbReference type="NCBI Taxonomy" id="412755"/>
    <lineage>
        <taxon>unclassified sequences</taxon>
        <taxon>metagenomes</taxon>
        <taxon>ecological metagenomes</taxon>
    </lineage>
</organism>
<proteinExistence type="predicted"/>
<comment type="caution">
    <text evidence="1">The sequence shown here is derived from an EMBL/GenBank/DDBJ whole genome shotgun (WGS) entry which is preliminary data.</text>
</comment>